<organism evidence="3 4">
    <name type="scientific">Agrilus planipennis</name>
    <name type="common">Emerald ash borer</name>
    <name type="synonym">Agrilus marcopoli</name>
    <dbReference type="NCBI Taxonomy" id="224129"/>
    <lineage>
        <taxon>Eukaryota</taxon>
        <taxon>Metazoa</taxon>
        <taxon>Ecdysozoa</taxon>
        <taxon>Arthropoda</taxon>
        <taxon>Hexapoda</taxon>
        <taxon>Insecta</taxon>
        <taxon>Pterygota</taxon>
        <taxon>Neoptera</taxon>
        <taxon>Endopterygota</taxon>
        <taxon>Coleoptera</taxon>
        <taxon>Polyphaga</taxon>
        <taxon>Elateriformia</taxon>
        <taxon>Buprestoidea</taxon>
        <taxon>Buprestidae</taxon>
        <taxon>Agrilinae</taxon>
        <taxon>Agrilus</taxon>
    </lineage>
</organism>
<dbReference type="InterPro" id="IPR001031">
    <property type="entry name" value="Thioesterase"/>
</dbReference>
<dbReference type="RefSeq" id="XP_025837130.1">
    <property type="nucleotide sequence ID" value="XM_025981345.1"/>
</dbReference>
<feature type="domain" description="Thioesterase" evidence="2">
    <location>
        <begin position="198"/>
        <end position="391"/>
    </location>
</feature>
<evidence type="ECO:0000259" key="2">
    <source>
        <dbReference type="Pfam" id="PF00975"/>
    </source>
</evidence>
<protein>
    <recommendedName>
        <fullName evidence="1">oleoyl-[acyl-carrier-protein] hydrolase</fullName>
        <ecNumber evidence="1">3.1.2.14</ecNumber>
    </recommendedName>
</protein>
<dbReference type="SUPFAM" id="SSF53474">
    <property type="entry name" value="alpha/beta-Hydrolases"/>
    <property type="match status" value="1"/>
</dbReference>
<evidence type="ECO:0000313" key="3">
    <source>
        <dbReference type="Proteomes" id="UP000192223"/>
    </source>
</evidence>
<dbReference type="InterPro" id="IPR029058">
    <property type="entry name" value="AB_hydrolase_fold"/>
</dbReference>
<dbReference type="OrthoDB" id="6769580at2759"/>
<dbReference type="GeneID" id="112906698"/>
<reference evidence="4" key="1">
    <citation type="submission" date="2025-08" db="UniProtKB">
        <authorList>
            <consortium name="RefSeq"/>
        </authorList>
    </citation>
    <scope>IDENTIFICATION</scope>
    <source>
        <tissue evidence="4">Entire body</tissue>
    </source>
</reference>
<evidence type="ECO:0000256" key="1">
    <source>
        <dbReference type="ARBA" id="ARBA00012480"/>
    </source>
</evidence>
<accession>A0A7F5RMT2</accession>
<sequence length="396" mass="44646">MELISEVFMLGSIHAVFLLPSNSEKLRNSDIKSVQYIDAALKTKAPKALFVNLMKEVTGICQNRSQAGFPTCTVEWQKGIQFSDILDDLDDILSYRLNHIYVTNNEINELLGESNQMLSKKLNSMLPTTIEELRLQILRASLEPTFFQLSSMSPLKTRELPPVFIVPGLLPKKYVENLAGNLLSPVYCADFSINDLKINDICLCLVDKMENILPNGPFNIVAVSWGGAIATEIAITLEKRGHTTQLYYLDGAPETIQSTLRLLGSGVKKEIALVMRFLKVNAEILNKLERLANWDTRLQLVLDSLQYAKEDKTFLTKILTVLKNRIDQLLDYKFNHDKMITGRIFLLRPTGSSKYDNCGLLKICDQVINILIVKGDHTTILQSQETADIINEHVIC</sequence>
<dbReference type="InParanoid" id="A0A7F5RMT2"/>
<dbReference type="Pfam" id="PF00975">
    <property type="entry name" value="Thioesterase"/>
    <property type="match status" value="1"/>
</dbReference>
<dbReference type="EC" id="3.1.2.14" evidence="1"/>
<proteinExistence type="predicted"/>
<keyword evidence="3" id="KW-1185">Reference proteome</keyword>
<dbReference type="AlphaFoldDB" id="A0A7F5RMT2"/>
<dbReference type="Gene3D" id="3.40.50.1820">
    <property type="entry name" value="alpha/beta hydrolase"/>
    <property type="match status" value="1"/>
</dbReference>
<dbReference type="GO" id="GO:0016297">
    <property type="term" value="F:fatty acyl-[ACP] hydrolase activity"/>
    <property type="evidence" value="ECO:0007669"/>
    <property type="project" value="UniProtKB-EC"/>
</dbReference>
<evidence type="ECO:0000313" key="4">
    <source>
        <dbReference type="RefSeq" id="XP_025837130.1"/>
    </source>
</evidence>
<dbReference type="Proteomes" id="UP000192223">
    <property type="component" value="Unplaced"/>
</dbReference>
<dbReference type="KEGG" id="apln:112906698"/>
<name>A0A7F5RMT2_AGRPL</name>
<gene>
    <name evidence="4" type="primary">LOC112906698</name>
</gene>